<dbReference type="AlphaFoldDB" id="A0A3A4QR78"/>
<keyword evidence="3" id="KW-0813">Transport</keyword>
<dbReference type="InterPro" id="IPR001734">
    <property type="entry name" value="Na/solute_symporter"/>
</dbReference>
<organism evidence="13 14">
    <name type="scientific">Candidatus Auribacter fodinae</name>
    <dbReference type="NCBI Taxonomy" id="2093366"/>
    <lineage>
        <taxon>Bacteria</taxon>
        <taxon>Pseudomonadati</taxon>
        <taxon>Candidatus Auribacterota</taxon>
        <taxon>Candidatus Auribacteria</taxon>
        <taxon>Candidatus Auribacterales</taxon>
        <taxon>Candidatus Auribacteraceae</taxon>
        <taxon>Candidatus Auribacter</taxon>
    </lineage>
</organism>
<protein>
    <recommendedName>
        <fullName evidence="15">Sodium:solute symporter</fullName>
    </recommendedName>
</protein>
<dbReference type="EMBL" id="QZJZ01000096">
    <property type="protein sequence ID" value="RJP56374.1"/>
    <property type="molecule type" value="Genomic_DNA"/>
</dbReference>
<evidence type="ECO:0000313" key="13">
    <source>
        <dbReference type="EMBL" id="RJP56374.1"/>
    </source>
</evidence>
<feature type="transmembrane region" description="Helical" evidence="12">
    <location>
        <begin position="6"/>
        <end position="24"/>
    </location>
</feature>
<feature type="transmembrane region" description="Helical" evidence="12">
    <location>
        <begin position="182"/>
        <end position="202"/>
    </location>
</feature>
<dbReference type="GO" id="GO:0005886">
    <property type="term" value="C:plasma membrane"/>
    <property type="evidence" value="ECO:0007669"/>
    <property type="project" value="UniProtKB-SubCell"/>
</dbReference>
<evidence type="ECO:0000256" key="5">
    <source>
        <dbReference type="ARBA" id="ARBA00022692"/>
    </source>
</evidence>
<feature type="transmembrane region" description="Helical" evidence="12">
    <location>
        <begin position="232"/>
        <end position="250"/>
    </location>
</feature>
<keyword evidence="4" id="KW-1003">Cell membrane</keyword>
<dbReference type="PANTHER" id="PTHR42985">
    <property type="entry name" value="SODIUM-COUPLED MONOCARBOXYLATE TRANSPORTER"/>
    <property type="match status" value="1"/>
</dbReference>
<proteinExistence type="inferred from homology"/>
<feature type="transmembrane region" description="Helical" evidence="12">
    <location>
        <begin position="76"/>
        <end position="99"/>
    </location>
</feature>
<dbReference type="GO" id="GO:0015293">
    <property type="term" value="F:symporter activity"/>
    <property type="evidence" value="ECO:0007669"/>
    <property type="project" value="TreeGrafter"/>
</dbReference>
<evidence type="ECO:0000256" key="3">
    <source>
        <dbReference type="ARBA" id="ARBA00022448"/>
    </source>
</evidence>
<dbReference type="NCBIfam" id="TIGR00813">
    <property type="entry name" value="sss"/>
    <property type="match status" value="1"/>
</dbReference>
<dbReference type="PROSITE" id="PS50283">
    <property type="entry name" value="NA_SOLUT_SYMP_3"/>
    <property type="match status" value="1"/>
</dbReference>
<evidence type="ECO:0000256" key="4">
    <source>
        <dbReference type="ARBA" id="ARBA00022475"/>
    </source>
</evidence>
<keyword evidence="5 12" id="KW-0812">Transmembrane</keyword>
<keyword evidence="7" id="KW-0915">Sodium</keyword>
<keyword evidence="9 12" id="KW-0472">Membrane</keyword>
<evidence type="ECO:0000256" key="8">
    <source>
        <dbReference type="ARBA" id="ARBA00023065"/>
    </source>
</evidence>
<dbReference type="GO" id="GO:0006814">
    <property type="term" value="P:sodium ion transport"/>
    <property type="evidence" value="ECO:0007669"/>
    <property type="project" value="UniProtKB-KW"/>
</dbReference>
<feature type="transmembrane region" description="Helical" evidence="12">
    <location>
        <begin position="325"/>
        <end position="349"/>
    </location>
</feature>
<dbReference type="Pfam" id="PF00474">
    <property type="entry name" value="SSF"/>
    <property type="match status" value="1"/>
</dbReference>
<accession>A0A3A4QR78</accession>
<feature type="transmembrane region" description="Helical" evidence="12">
    <location>
        <begin position="140"/>
        <end position="170"/>
    </location>
</feature>
<name>A0A3A4QR78_9BACT</name>
<keyword evidence="8" id="KW-0406">Ion transport</keyword>
<keyword evidence="6 12" id="KW-1133">Transmembrane helix</keyword>
<reference evidence="13 14" key="1">
    <citation type="journal article" date="2017" name="ISME J.">
        <title>Energy and carbon metabolisms in a deep terrestrial subsurface fluid microbial community.</title>
        <authorList>
            <person name="Momper L."/>
            <person name="Jungbluth S.P."/>
            <person name="Lee M.D."/>
            <person name="Amend J.P."/>
        </authorList>
    </citation>
    <scope>NUCLEOTIDE SEQUENCE [LARGE SCALE GENOMIC DNA]</scope>
    <source>
        <strain evidence="13">SURF_26</strain>
    </source>
</reference>
<evidence type="ECO:0000256" key="1">
    <source>
        <dbReference type="ARBA" id="ARBA00004651"/>
    </source>
</evidence>
<dbReference type="Gene3D" id="1.20.1730.10">
    <property type="entry name" value="Sodium/glucose cotransporter"/>
    <property type="match status" value="1"/>
</dbReference>
<feature type="transmembrane region" description="Helical" evidence="12">
    <location>
        <begin position="429"/>
        <end position="446"/>
    </location>
</feature>
<dbReference type="InterPro" id="IPR051163">
    <property type="entry name" value="Sodium:Solute_Symporter_SSF"/>
</dbReference>
<keyword evidence="10" id="KW-0739">Sodium transport</keyword>
<evidence type="ECO:0000256" key="9">
    <source>
        <dbReference type="ARBA" id="ARBA00023136"/>
    </source>
</evidence>
<evidence type="ECO:0000313" key="14">
    <source>
        <dbReference type="Proteomes" id="UP000266426"/>
    </source>
</evidence>
<feature type="transmembrane region" description="Helical" evidence="12">
    <location>
        <begin position="271"/>
        <end position="297"/>
    </location>
</feature>
<evidence type="ECO:0000256" key="2">
    <source>
        <dbReference type="ARBA" id="ARBA00006434"/>
    </source>
</evidence>
<evidence type="ECO:0008006" key="15">
    <source>
        <dbReference type="Google" id="ProtNLM"/>
    </source>
</evidence>
<dbReference type="PANTHER" id="PTHR42985:SF47">
    <property type="entry name" value="INTEGRAL MEMBRANE TRANSPORT PROTEIN"/>
    <property type="match status" value="1"/>
</dbReference>
<evidence type="ECO:0000256" key="7">
    <source>
        <dbReference type="ARBA" id="ARBA00023053"/>
    </source>
</evidence>
<feature type="transmembrane region" description="Helical" evidence="12">
    <location>
        <begin position="111"/>
        <end position="134"/>
    </location>
</feature>
<dbReference type="CDD" id="cd11493">
    <property type="entry name" value="SLC5sbd_NIS-like_u1"/>
    <property type="match status" value="1"/>
</dbReference>
<feature type="transmembrane region" description="Helical" evidence="12">
    <location>
        <begin position="452"/>
        <end position="471"/>
    </location>
</feature>
<feature type="transmembrane region" description="Helical" evidence="12">
    <location>
        <begin position="370"/>
        <end position="391"/>
    </location>
</feature>
<gene>
    <name evidence="13" type="ORF">C4541_12460</name>
</gene>
<feature type="transmembrane region" description="Helical" evidence="12">
    <location>
        <begin position="44"/>
        <end position="64"/>
    </location>
</feature>
<comment type="caution">
    <text evidence="13">The sequence shown here is derived from an EMBL/GenBank/DDBJ whole genome shotgun (WGS) entry which is preliminary data.</text>
</comment>
<evidence type="ECO:0000256" key="10">
    <source>
        <dbReference type="ARBA" id="ARBA00023201"/>
    </source>
</evidence>
<dbReference type="InterPro" id="IPR038377">
    <property type="entry name" value="Na/Glc_symporter_sf"/>
</dbReference>
<sequence length="481" mass="52373">MFLTPLNIIVMVLYIVCLAVIGALASRKEENTDDFFLGGRSMPWLAVGLSILATECSAVTFIGAPSIAYQTGGNFTYLQLAIGSLIGRILIATIFLKAFYHFRVTTVYEYLLHRFGVVTQIAGVVFFFLTRLLASGVRLYVASLALHVVFNIPLFTAVMISAGIATAYTIWGGIKAVIWTDVMQIIVFMGGACLVVVLLFQYNGGWGAVMNIALPAEKLTLFDFSLDITREFTLLTGIIAGCFLTFAALGTDQDLTQRMLTCKNVKLAQKALIMTGILDFPVVIVFLGIGVLLFVFYSLNPDPNIPVIPDHIFPYFILTRLPNGISGLLVVGVFAAAMSSLDSALNALASSAVCDIYKPYINRNKEEEHYLLISRISVLVFAILLVGIAYLCKNMGTVLIVSFKITSFTYGALLGVFLIGTLTKRGNETGTIVAMLTSLPVVYFVSKTPVAWPWYIVVGTAWTFLVGILFPPSPASDITIK</sequence>
<comment type="similarity">
    <text evidence="2 11">Belongs to the sodium:solute symporter (SSF) (TC 2.A.21) family.</text>
</comment>
<evidence type="ECO:0000256" key="6">
    <source>
        <dbReference type="ARBA" id="ARBA00022989"/>
    </source>
</evidence>
<comment type="subcellular location">
    <subcellularLocation>
        <location evidence="1">Cell membrane</location>
        <topology evidence="1">Multi-pass membrane protein</topology>
    </subcellularLocation>
</comment>
<evidence type="ECO:0000256" key="12">
    <source>
        <dbReference type="SAM" id="Phobius"/>
    </source>
</evidence>
<evidence type="ECO:0000256" key="11">
    <source>
        <dbReference type="RuleBase" id="RU362091"/>
    </source>
</evidence>
<dbReference type="Proteomes" id="UP000266426">
    <property type="component" value="Unassembled WGS sequence"/>
</dbReference>
<feature type="transmembrane region" description="Helical" evidence="12">
    <location>
        <begin position="397"/>
        <end position="422"/>
    </location>
</feature>